<feature type="compositionally biased region" description="Basic and acidic residues" evidence="1">
    <location>
        <begin position="942"/>
        <end position="953"/>
    </location>
</feature>
<dbReference type="RefSeq" id="WP_150089392.1">
    <property type="nucleotide sequence ID" value="NZ_VWSF01000011.1"/>
</dbReference>
<evidence type="ECO:0000313" key="5">
    <source>
        <dbReference type="Proteomes" id="UP000323426"/>
    </source>
</evidence>
<dbReference type="EMBL" id="VWSF01000011">
    <property type="protein sequence ID" value="KAA5544248.1"/>
    <property type="molecule type" value="Genomic_DNA"/>
</dbReference>
<proteinExistence type="predicted"/>
<evidence type="ECO:0000313" key="4">
    <source>
        <dbReference type="EMBL" id="KAA5544248.1"/>
    </source>
</evidence>
<evidence type="ECO:0000256" key="1">
    <source>
        <dbReference type="SAM" id="MobiDB-lite"/>
    </source>
</evidence>
<dbReference type="Pfam" id="PF13620">
    <property type="entry name" value="CarboxypepD_reg"/>
    <property type="match status" value="1"/>
</dbReference>
<accession>A0A5M6D9L7</accession>
<dbReference type="AlphaFoldDB" id="A0A5M6D9L7"/>
<feature type="signal peptide" evidence="2">
    <location>
        <begin position="1"/>
        <end position="20"/>
    </location>
</feature>
<dbReference type="SUPFAM" id="SSF49464">
    <property type="entry name" value="Carboxypeptidase regulatory domain-like"/>
    <property type="match status" value="1"/>
</dbReference>
<dbReference type="Pfam" id="PF14905">
    <property type="entry name" value="OMP_b-brl_3"/>
    <property type="match status" value="1"/>
</dbReference>
<dbReference type="SUPFAM" id="SSF56935">
    <property type="entry name" value="Porins"/>
    <property type="match status" value="1"/>
</dbReference>
<keyword evidence="5" id="KW-1185">Reference proteome</keyword>
<dbReference type="Proteomes" id="UP000323426">
    <property type="component" value="Unassembled WGS sequence"/>
</dbReference>
<name>A0A5M6D9L7_9BACT</name>
<comment type="caution">
    <text evidence="4">The sequence shown here is derived from an EMBL/GenBank/DDBJ whole genome shotgun (WGS) entry which is preliminary data.</text>
</comment>
<feature type="domain" description="Outer membrane protein beta-barrel" evidence="3">
    <location>
        <begin position="446"/>
        <end position="762"/>
    </location>
</feature>
<feature type="region of interest" description="Disordered" evidence="1">
    <location>
        <begin position="934"/>
        <end position="982"/>
    </location>
</feature>
<sequence>MKPKHLLVLLFLLLSLPGFSQTFPVSGKITDAKDNSALPGATVMLIRLPDSVRSVSITDNQGTFNFQPAVGQYLLRASFLGFQTLQRRVVVADKPIALGNLALQVNTTTLKEVQITEKVPTAVQKGDTTEFNAKAMKVNTDANSDELVEKVPGVVIQDGKVTARGQDVKKVRVDGKEFFGDDAMATLRNLPADVVDKIQLVEEQSEQARLSGVDDGNRNMTMNIVTRPDRRNGIFGRVAAAAGTDDRYQAGGTINIFKPKRRLTLLGGTNNINQQGFGMEDFLGGGFGGGRGNRGGGMGGGGFGGGGFGGSGITTTHNAGINYSEEWGKKITLSASYFGNYTDNSGYNNSYREYFQPDTLQRSNEAEKENFARRNTNHRINARFEYKIDSANTLFFQPRLSFQMNDGFSNYNQDVFYRENPVSISANETSSDLSGYNIGSDLIFRHQFGKRGRSASIGINFGANENDNDNYTTSDNTTYNARTGLPNYIYTDRFRDQVSEGVNFSTNLTYTEPISKTSQVNLNYNYAINRNDSDSRTYDYSEVDEAYSLFNESVSNVFNNNSFAHQVGLGYNYFNAKINFSARGSYQYSELDNQRLLPNKTQLGKSFVRFIPNANFQYRFSRSKNLRVFYNGNTVNPSLEQLQDVIDKTNPLAHRIGNPDLDQSYRHFLNFRYTATNTEKSTTFVANVSGNLTQNQIVNNRFANNTGDLLYIFGDTLQDRATLSRYENLNGQYSLRSFISYSIPLKFIKSNLNFDVSADVNRTPGITTPIRNADAIQSINTYSYSQNYGGGVTLSSNISQNLDFNISSRSYYNNAYNTLNPDQKTGYFNQFNRVRLNWVFFKGFVFQTDFTNRVNTSVAAGAENINFNMWNMSVGKKLFKKQNGDLRLSVFDLLKQNQGFRQVVTADYLEEVQSQVLQRYFMLTFTYNIRKFGTGSSNAPEPGERDGMRERGRFGPGGPGGGPGGGGPGGGGWNGGGGRGGF</sequence>
<feature type="chain" id="PRO_5024365567" evidence="2">
    <location>
        <begin position="21"/>
        <end position="982"/>
    </location>
</feature>
<reference evidence="4 5" key="1">
    <citation type="submission" date="2019-09" db="EMBL/GenBank/DDBJ databases">
        <title>Genome sequence and assembly of Adhaeribacter sp.</title>
        <authorList>
            <person name="Chhetri G."/>
        </authorList>
    </citation>
    <scope>NUCLEOTIDE SEQUENCE [LARGE SCALE GENOMIC DNA]</scope>
    <source>
        <strain evidence="4 5">DK36</strain>
    </source>
</reference>
<evidence type="ECO:0000256" key="2">
    <source>
        <dbReference type="SAM" id="SignalP"/>
    </source>
</evidence>
<dbReference type="InterPro" id="IPR008969">
    <property type="entry name" value="CarboxyPept-like_regulatory"/>
</dbReference>
<dbReference type="InterPro" id="IPR041700">
    <property type="entry name" value="OMP_b-brl_3"/>
</dbReference>
<gene>
    <name evidence="4" type="ORF">F0145_15195</name>
</gene>
<evidence type="ECO:0000259" key="3">
    <source>
        <dbReference type="Pfam" id="PF14905"/>
    </source>
</evidence>
<organism evidence="4 5">
    <name type="scientific">Adhaeribacter rhizoryzae</name>
    <dbReference type="NCBI Taxonomy" id="2607907"/>
    <lineage>
        <taxon>Bacteria</taxon>
        <taxon>Pseudomonadati</taxon>
        <taxon>Bacteroidota</taxon>
        <taxon>Cytophagia</taxon>
        <taxon>Cytophagales</taxon>
        <taxon>Hymenobacteraceae</taxon>
        <taxon>Adhaeribacter</taxon>
    </lineage>
</organism>
<protein>
    <submittedName>
        <fullName evidence="4">Outer membrane beta-barrel protein</fullName>
    </submittedName>
</protein>
<feature type="compositionally biased region" description="Gly residues" evidence="1">
    <location>
        <begin position="954"/>
        <end position="982"/>
    </location>
</feature>
<keyword evidence="2" id="KW-0732">Signal</keyword>
<dbReference type="Gene3D" id="2.60.40.1120">
    <property type="entry name" value="Carboxypeptidase-like, regulatory domain"/>
    <property type="match status" value="1"/>
</dbReference>